<name>A0A1R4ED94_9GAMM</name>
<keyword evidence="2" id="KW-1185">Reference proteome</keyword>
<organism evidence="1 2">
    <name type="scientific">Psychrobacter pasteurii</name>
    <dbReference type="NCBI Taxonomy" id="1945520"/>
    <lineage>
        <taxon>Bacteria</taxon>
        <taxon>Pseudomonadati</taxon>
        <taxon>Pseudomonadota</taxon>
        <taxon>Gammaproteobacteria</taxon>
        <taxon>Moraxellales</taxon>
        <taxon>Moraxellaceae</taxon>
        <taxon>Psychrobacter</taxon>
    </lineage>
</organism>
<gene>
    <name evidence="1" type="ORF">A1019T_00415</name>
</gene>
<evidence type="ECO:0000313" key="1">
    <source>
        <dbReference type="EMBL" id="SJM36454.1"/>
    </source>
</evidence>
<protein>
    <recommendedName>
        <fullName evidence="3">Metallo-beta-lactamase domain-containing protein</fullName>
    </recommendedName>
</protein>
<reference evidence="2" key="1">
    <citation type="submission" date="2017-02" db="EMBL/GenBank/DDBJ databases">
        <authorList>
            <person name="Mornico D."/>
        </authorList>
    </citation>
    <scope>NUCLEOTIDE SEQUENCE [LARGE SCALE GENOMIC DNA]</scope>
</reference>
<dbReference type="EMBL" id="FUGD01000047">
    <property type="protein sequence ID" value="SJM36454.1"/>
    <property type="molecule type" value="Genomic_DNA"/>
</dbReference>
<evidence type="ECO:0008006" key="3">
    <source>
        <dbReference type="Google" id="ProtNLM"/>
    </source>
</evidence>
<dbReference type="OrthoDB" id="7402742at2"/>
<accession>A0A1R4ED94</accession>
<dbReference type="Proteomes" id="UP000188169">
    <property type="component" value="Unassembled WGS sequence"/>
</dbReference>
<proteinExistence type="predicted"/>
<dbReference type="RefSeq" id="WP_077447860.1">
    <property type="nucleotide sequence ID" value="NZ_FUGD01000047.1"/>
</dbReference>
<sequence>MSHEIIDLGSGFWNIRGSFKLGGLIDIGTQCSLVKLESGKFIFLDSYTLSDEVREEVMALTNNGDDVEAILNLHPFHTVHCAQMAKDFPKAINYGSERHKKQVPEINWAEDLVESKAVAERYPELEFSLPKGIYYISPNEMIHASSLLAYHPASRSLHVDDTFITPPSKILKAVLPELGLHPTTKKALTDHPTAGQDYCDWAESIAEKWQDTRNFCAAHSDLVRFEAGEFKAALLKAVEKARPKLENA</sequence>
<evidence type="ECO:0000313" key="2">
    <source>
        <dbReference type="Proteomes" id="UP000188169"/>
    </source>
</evidence>
<dbReference type="AlphaFoldDB" id="A0A1R4ED94"/>
<dbReference type="STRING" id="1945520.A1019T_00415"/>